<dbReference type="SUPFAM" id="SSF57903">
    <property type="entry name" value="FYVE/PHD zinc finger"/>
    <property type="match status" value="1"/>
</dbReference>
<dbReference type="AlphaFoldDB" id="E4XSB3"/>
<evidence type="ECO:0000313" key="1">
    <source>
        <dbReference type="EMBL" id="CBY12661.1"/>
    </source>
</evidence>
<proteinExistence type="predicted"/>
<reference evidence="2" key="2">
    <citation type="submission" date="2012-03" db="EMBL/GenBank/DDBJ databases">
        <title>The evolving proteome of a complex extracellular matrix, the Oikopleura house.</title>
        <authorList>
            <person name="Hosp J."/>
            <person name="Sagane Y."/>
            <person name="Danks G."/>
            <person name="Thompson E.M."/>
        </authorList>
    </citation>
    <scope>NUCLEOTIDE SEQUENCE</scope>
</reference>
<organism evidence="1">
    <name type="scientific">Oikopleura dioica</name>
    <name type="common">Tunicate</name>
    <dbReference type="NCBI Taxonomy" id="34765"/>
    <lineage>
        <taxon>Eukaryota</taxon>
        <taxon>Metazoa</taxon>
        <taxon>Chordata</taxon>
        <taxon>Tunicata</taxon>
        <taxon>Appendicularia</taxon>
        <taxon>Copelata</taxon>
        <taxon>Oikopleuridae</taxon>
        <taxon>Oikopleura</taxon>
    </lineage>
</organism>
<evidence type="ECO:0000313" key="2">
    <source>
        <dbReference type="EMBL" id="CCG47881.1"/>
    </source>
</evidence>
<name>E4XSB3_OIKDI</name>
<dbReference type="InParanoid" id="E4XSB3"/>
<dbReference type="Proteomes" id="UP000001307">
    <property type="component" value="Unassembled WGS sequence"/>
</dbReference>
<dbReference type="InterPro" id="IPR011011">
    <property type="entry name" value="Znf_FYVE_PHD"/>
</dbReference>
<gene>
    <name evidence="2" type="primary">oik34a</name>
    <name evidence="1" type="ORF">GSOID_T00002065001</name>
</gene>
<dbReference type="OrthoDB" id="2120109at2759"/>
<accession>E4XSB3</accession>
<keyword evidence="3" id="KW-1185">Reference proteome</keyword>
<protein>
    <submittedName>
        <fullName evidence="2">Oikosin 34a</fullName>
    </submittedName>
</protein>
<reference evidence="1" key="1">
    <citation type="journal article" date="2010" name="Science">
        <title>Plasticity of animal genome architecture unmasked by rapid evolution of a pelagic tunicate.</title>
        <authorList>
            <person name="Denoeud F."/>
            <person name="Henriet S."/>
            <person name="Mungpakdee S."/>
            <person name="Aury J.M."/>
            <person name="Da Silva C."/>
            <person name="Brinkmann H."/>
            <person name="Mikhaleva J."/>
            <person name="Olsen L.C."/>
            <person name="Jubin C."/>
            <person name="Canestro C."/>
            <person name="Bouquet J.M."/>
            <person name="Danks G."/>
            <person name="Poulain J."/>
            <person name="Campsteijn C."/>
            <person name="Adamski M."/>
            <person name="Cross I."/>
            <person name="Yadetie F."/>
            <person name="Muffato M."/>
            <person name="Louis A."/>
            <person name="Butcher S."/>
            <person name="Tsagkogeorga G."/>
            <person name="Konrad A."/>
            <person name="Singh S."/>
            <person name="Jensen M.F."/>
            <person name="Cong E.H."/>
            <person name="Eikeseth-Otteraa H."/>
            <person name="Noel B."/>
            <person name="Anthouard V."/>
            <person name="Porcel B.M."/>
            <person name="Kachouri-Lafond R."/>
            <person name="Nishino A."/>
            <person name="Ugolini M."/>
            <person name="Chourrout P."/>
            <person name="Nishida H."/>
            <person name="Aasland R."/>
            <person name="Huzurbazar S."/>
            <person name="Westhof E."/>
            <person name="Delsuc F."/>
            <person name="Lehrach H."/>
            <person name="Reinhardt R."/>
            <person name="Weissenbach J."/>
            <person name="Roy S.W."/>
            <person name="Artiguenave F."/>
            <person name="Postlethwait J.H."/>
            <person name="Manak J.R."/>
            <person name="Thompson E.M."/>
            <person name="Jaillon O."/>
            <person name="Du Pasquier L."/>
            <person name="Boudinot P."/>
            <person name="Liberles D.A."/>
            <person name="Volff J.N."/>
            <person name="Philippe H."/>
            <person name="Lenhard B."/>
            <person name="Roest Crollius H."/>
            <person name="Wincker P."/>
            <person name="Chourrout D."/>
        </authorList>
    </citation>
    <scope>NUCLEOTIDE SEQUENCE [LARGE SCALE GENOMIC DNA]</scope>
</reference>
<dbReference type="EMBL" id="FN653132">
    <property type="protein sequence ID" value="CBY12661.1"/>
    <property type="molecule type" value="Genomic_DNA"/>
</dbReference>
<sequence>MKLSVAVLSAVSASKREPDAERRMEKIIEKAAEYKSFAQAHDLIKPKRYSVIEGRVDRLISDIQKIDTAACPLSGVDEDDKLEIDDDFVNLCDASGKFPSMIRSYSRKFGCQDGFPRKSFLDRLINRSHKLKRVTRKAGKCDQLTTTTAAPIVTGTPFSFPTPMLEKCDEGFHAVCEELTNSEIYFENQWTCRNCFRVRATYGQNSGFNFNPAKGDFVSVRFTEPVVWQTFNHPVESVTEIGDDNTWKIDFKHDGNFMSGMIFEGNLQTSDSNLHVDGNWIIESAESCKCKVGPPPPPPCELEDPCEGLLDCQTFINACAVTPSRANRIATISGSKGYVVSAEVQCGESSGDWGGIVHINTGTYRDVFGDRYFTLWAKPDGGIKFNAPLKDNGDYHEVEYNVDCTAGEWNTYKVEQKYVDSVLELSIYVDEEILGTHVVRKRHAFEGELFVEVASDYQPAADSFKVRNFYHQTLTPAPQCDNVIDPCDGDDSCDALVWNCPIRPSWSNLLGEVDGDAVYDASVDVFCRKTDGHGWQNVVHMTQGTNRDQFGDRYFTIWQRADGKLKLNGPLKGNTQFDEVEYFVDCEDQTWTNIAISQTQRDGGLLELSMFQDGVLLGSDLLHSRDAYTGSIQVYASNPFMPPAEYFQIKNFSHRSAPYVAAPCDATDPCDDLEKCETLINSCPIAPWSGTRLTDMSAHEEFKISAEVLCTDRVAASWENVLHVHTGTNRENFGDRYFTIWKQGGMSDGIRIVAPAFDNPQYELNAYVNCAPGWHTFTVQQSKTEDNNFNLEIFFDDVVVESQVVDKSATYSGPLFVDVANNFQWPAAYDHHVRNFYHQDISCSDPCFGKENCQTFVNACEISPSPENRITRVDSAVNYKASAEIFCAHNMPLNGAWKNVVQMTAGGDIGNIGDRTFAVYRYPSENRMYMTVTDPNLNLKEKVMPVDCNEGEWNTYSVEVRQVDESPMHVKYTMFQDDVEIFSSGYAASSGYEGSLKVYASNGWHESASEYSVRNFYFQTFDEVVCAGSDPCAGLADCTPIIDSCAVSPQRGHLSASLSASLNFKASADVMCNHNMPLDGNWRNVLHMTGGGNVGNSGDRVFGIFRKTRENQLYIAVNDPTGPNNERVHSVDCNDGEWNNYSVEVRQSEENPANVKFMLKQDDTVVGEGEYPASGAYSSGDLGAFAGSEWFKPATSYYVKNFMYQTFE</sequence>
<dbReference type="EMBL" id="HE774638">
    <property type="protein sequence ID" value="CCG47881.1"/>
    <property type="molecule type" value="Genomic_DNA"/>
</dbReference>
<evidence type="ECO:0000313" key="3">
    <source>
        <dbReference type="Proteomes" id="UP000001307"/>
    </source>
</evidence>